<organism evidence="3 4">
    <name type="scientific">Folsomia candida</name>
    <name type="common">Springtail</name>
    <dbReference type="NCBI Taxonomy" id="158441"/>
    <lineage>
        <taxon>Eukaryota</taxon>
        <taxon>Metazoa</taxon>
        <taxon>Ecdysozoa</taxon>
        <taxon>Arthropoda</taxon>
        <taxon>Hexapoda</taxon>
        <taxon>Collembola</taxon>
        <taxon>Entomobryomorpha</taxon>
        <taxon>Isotomoidea</taxon>
        <taxon>Isotomidae</taxon>
        <taxon>Proisotominae</taxon>
        <taxon>Folsomia</taxon>
    </lineage>
</organism>
<accession>A0A226EBP7</accession>
<protein>
    <submittedName>
        <fullName evidence="3">Uncharacterized protein</fullName>
    </submittedName>
</protein>
<evidence type="ECO:0000256" key="2">
    <source>
        <dbReference type="SAM" id="SignalP"/>
    </source>
</evidence>
<evidence type="ECO:0000256" key="1">
    <source>
        <dbReference type="SAM" id="Phobius"/>
    </source>
</evidence>
<evidence type="ECO:0000313" key="4">
    <source>
        <dbReference type="Proteomes" id="UP000198287"/>
    </source>
</evidence>
<feature type="chain" id="PRO_5013302431" evidence="2">
    <location>
        <begin position="29"/>
        <end position="706"/>
    </location>
</feature>
<evidence type="ECO:0000313" key="3">
    <source>
        <dbReference type="EMBL" id="OXA54628.1"/>
    </source>
</evidence>
<feature type="transmembrane region" description="Helical" evidence="1">
    <location>
        <begin position="343"/>
        <end position="362"/>
    </location>
</feature>
<feature type="transmembrane region" description="Helical" evidence="1">
    <location>
        <begin position="400"/>
        <end position="422"/>
    </location>
</feature>
<keyword evidence="1" id="KW-0472">Membrane</keyword>
<sequence length="706" mass="82151">MSFLFNPTSSVLYFAILYTLAIQSPVLAKGHFTNELNPYELDPLHIKHYVAIFENCTNILVIYKNQNVQFTRSLIILRNATAQKTESLEPRFSLQRRINPARHCWALFDLLPGKGVMQDYYYYPYTSNYILKPGFGQKFLILASNFKPNIEQSLPKWRAGLVDFQLFEILVIEICSVVRTLNLKYLNTYHHKGLLVQGNPSLVWYKIECLPRDEVKCFRNVQIIGKAVDQLSKYFVTMILHKEGKDTLSRIRTRYDKGSKERLEIVKLIKVTELASFWSFQDALDYSALNLTHRHLAPIPVDNINKPYPFVMGKVETFSFVTCYNVKSDTFVLSGLTTPFDTGAWLCVLLMFSISVLILTLLPRTLRPDGANVMIGIVLENSVRLDGKLFKERFPPKSKVFGVHVLLGVWILMSGMVLTNWYKTSFTMDMIVPVLYTPPWETWLEIEGMEAFVPLNMFEFSNPDSWPPYFYFYMRMYSKLNESTRSKLEIIVFLWKLRYRKMVNRLENMKLDPMEMLPIDNGSYEAMKLRVERKLANQLIQHSPIKPIQYSETVRLLEKLSTCGKMALIDTIENIASVLPFLNDNRRNIKYLSGVEPFFKASRGWMIYPVRGNYLQKRLQIMISSGIYAYWEAWFRLLRSPKLFHHYANWTHPKFNAVSQLNYNSKVVTGFYICGICLIGCLLCFSCEKLSVSKILNLNVVHQIIN</sequence>
<keyword evidence="2" id="KW-0732">Signal</keyword>
<reference evidence="3 4" key="1">
    <citation type="submission" date="2015-12" db="EMBL/GenBank/DDBJ databases">
        <title>The genome of Folsomia candida.</title>
        <authorList>
            <person name="Faddeeva A."/>
            <person name="Derks M.F."/>
            <person name="Anvar Y."/>
            <person name="Smit S."/>
            <person name="Van Straalen N."/>
            <person name="Roelofs D."/>
        </authorList>
    </citation>
    <scope>NUCLEOTIDE SEQUENCE [LARGE SCALE GENOMIC DNA]</scope>
    <source>
        <strain evidence="3 4">VU population</strain>
        <tissue evidence="3">Whole body</tissue>
    </source>
</reference>
<gene>
    <name evidence="3" type="ORF">Fcan01_11361</name>
</gene>
<proteinExistence type="predicted"/>
<keyword evidence="4" id="KW-1185">Reference proteome</keyword>
<dbReference type="AlphaFoldDB" id="A0A226EBP7"/>
<feature type="signal peptide" evidence="2">
    <location>
        <begin position="1"/>
        <end position="28"/>
    </location>
</feature>
<name>A0A226EBP7_FOLCA</name>
<dbReference type="Proteomes" id="UP000198287">
    <property type="component" value="Unassembled WGS sequence"/>
</dbReference>
<dbReference type="EMBL" id="LNIX01000005">
    <property type="protein sequence ID" value="OXA54628.1"/>
    <property type="molecule type" value="Genomic_DNA"/>
</dbReference>
<keyword evidence="1" id="KW-0812">Transmembrane</keyword>
<keyword evidence="1" id="KW-1133">Transmembrane helix</keyword>
<comment type="caution">
    <text evidence="3">The sequence shown here is derived from an EMBL/GenBank/DDBJ whole genome shotgun (WGS) entry which is preliminary data.</text>
</comment>